<accession>A0A9P6C3U7</accession>
<dbReference type="OrthoDB" id="21330at2759"/>
<feature type="region of interest" description="Disordered" evidence="1">
    <location>
        <begin position="84"/>
        <end position="107"/>
    </location>
</feature>
<dbReference type="AlphaFoldDB" id="A0A9P6C3U7"/>
<organism evidence="2 3">
    <name type="scientific">Macrolepiota fuliginosa MF-IS2</name>
    <dbReference type="NCBI Taxonomy" id="1400762"/>
    <lineage>
        <taxon>Eukaryota</taxon>
        <taxon>Fungi</taxon>
        <taxon>Dikarya</taxon>
        <taxon>Basidiomycota</taxon>
        <taxon>Agaricomycotina</taxon>
        <taxon>Agaricomycetes</taxon>
        <taxon>Agaricomycetidae</taxon>
        <taxon>Agaricales</taxon>
        <taxon>Agaricineae</taxon>
        <taxon>Agaricaceae</taxon>
        <taxon>Macrolepiota</taxon>
    </lineage>
</organism>
<gene>
    <name evidence="2" type="ORF">P691DRAFT_663973</name>
</gene>
<sequence length="199" mass="21682">MHLIRRAAFQSSRSLTSAAAPTAPWFVDQEYERPLPSRQLPPHLKPAPPTVASVPEDAPEPVKLVHAALSRSPHLDPLTLVSSHAVAPPPGPPLPLKAPQGRRKRGSTYGGESMFDVPGGIWSWTVIAQVKEGTENRGAIESVVRSVRKMLATIDPPLPLVPKSKRRMANGWAMVDAGDFAVHVLSRAAREKYFGDKTW</sequence>
<feature type="region of interest" description="Disordered" evidence="1">
    <location>
        <begin position="36"/>
        <end position="55"/>
    </location>
</feature>
<evidence type="ECO:0000313" key="3">
    <source>
        <dbReference type="Proteomes" id="UP000807342"/>
    </source>
</evidence>
<reference evidence="2" key="1">
    <citation type="submission" date="2020-11" db="EMBL/GenBank/DDBJ databases">
        <authorList>
            <consortium name="DOE Joint Genome Institute"/>
            <person name="Ahrendt S."/>
            <person name="Riley R."/>
            <person name="Andreopoulos W."/>
            <person name="Labutti K."/>
            <person name="Pangilinan J."/>
            <person name="Ruiz-Duenas F.J."/>
            <person name="Barrasa J.M."/>
            <person name="Sanchez-Garcia M."/>
            <person name="Camarero S."/>
            <person name="Miyauchi S."/>
            <person name="Serrano A."/>
            <person name="Linde D."/>
            <person name="Babiker R."/>
            <person name="Drula E."/>
            <person name="Ayuso-Fernandez I."/>
            <person name="Pacheco R."/>
            <person name="Padilla G."/>
            <person name="Ferreira P."/>
            <person name="Barriuso J."/>
            <person name="Kellner H."/>
            <person name="Castanera R."/>
            <person name="Alfaro M."/>
            <person name="Ramirez L."/>
            <person name="Pisabarro A.G."/>
            <person name="Kuo A."/>
            <person name="Tritt A."/>
            <person name="Lipzen A."/>
            <person name="He G."/>
            <person name="Yan M."/>
            <person name="Ng V."/>
            <person name="Cullen D."/>
            <person name="Martin F."/>
            <person name="Rosso M.-N."/>
            <person name="Henrissat B."/>
            <person name="Hibbett D."/>
            <person name="Martinez A.T."/>
            <person name="Grigoriev I.V."/>
        </authorList>
    </citation>
    <scope>NUCLEOTIDE SEQUENCE</scope>
    <source>
        <strain evidence="2">MF-IS2</strain>
    </source>
</reference>
<dbReference type="Proteomes" id="UP000807342">
    <property type="component" value="Unassembled WGS sequence"/>
</dbReference>
<name>A0A9P6C3U7_9AGAR</name>
<comment type="caution">
    <text evidence="2">The sequence shown here is derived from an EMBL/GenBank/DDBJ whole genome shotgun (WGS) entry which is preliminary data.</text>
</comment>
<keyword evidence="3" id="KW-1185">Reference proteome</keyword>
<evidence type="ECO:0000256" key="1">
    <source>
        <dbReference type="SAM" id="MobiDB-lite"/>
    </source>
</evidence>
<dbReference type="Pfam" id="PF02410">
    <property type="entry name" value="RsfS"/>
    <property type="match status" value="1"/>
</dbReference>
<dbReference type="InterPro" id="IPR043519">
    <property type="entry name" value="NT_sf"/>
</dbReference>
<proteinExistence type="predicted"/>
<feature type="compositionally biased region" description="Pro residues" evidence="1">
    <location>
        <begin position="87"/>
        <end position="96"/>
    </location>
</feature>
<evidence type="ECO:0000313" key="2">
    <source>
        <dbReference type="EMBL" id="KAF9451086.1"/>
    </source>
</evidence>
<protein>
    <submittedName>
        <fullName evidence="2">Uncharacterized protein</fullName>
    </submittedName>
</protein>
<dbReference type="SUPFAM" id="SSF81301">
    <property type="entry name" value="Nucleotidyltransferase"/>
    <property type="match status" value="1"/>
</dbReference>
<dbReference type="EMBL" id="MU151092">
    <property type="protein sequence ID" value="KAF9451086.1"/>
    <property type="molecule type" value="Genomic_DNA"/>
</dbReference>
<dbReference type="Gene3D" id="3.30.460.10">
    <property type="entry name" value="Beta Polymerase, domain 2"/>
    <property type="match status" value="1"/>
</dbReference>